<dbReference type="EMBL" id="SOCH01000006">
    <property type="protein sequence ID" value="TDU95979.1"/>
    <property type="molecule type" value="Genomic_DNA"/>
</dbReference>
<dbReference type="RefSeq" id="WP_134076706.1">
    <property type="nucleotide sequence ID" value="NZ_JAQRAI010000037.1"/>
</dbReference>
<comment type="caution">
    <text evidence="1">The sequence shown here is derived from an EMBL/GenBank/DDBJ whole genome shotgun (WGS) entry which is preliminary data.</text>
</comment>
<gene>
    <name evidence="1" type="ORF">JN03_0593</name>
</gene>
<dbReference type="Proteomes" id="UP000294882">
    <property type="component" value="Unassembled WGS sequence"/>
</dbReference>
<proteinExistence type="predicted"/>
<accession>A0A4R7TU90</accession>
<dbReference type="AlphaFoldDB" id="A0A4R7TU90"/>
<evidence type="ECO:0000313" key="1">
    <source>
        <dbReference type="EMBL" id="TDU95979.1"/>
    </source>
</evidence>
<protein>
    <submittedName>
        <fullName evidence="1">Uncharacterized protein</fullName>
    </submittedName>
</protein>
<sequence>MILLTNQIVYEQKLEIYEKYDKLKVEVIEKVPWLRQMSEYFFFQSLVFTIGTMHNERWLKNLFIKIDKKILEFIITWDESIVNYKYYTVGQLQVAINKIDEVIELLGPKLNKLKQACPPPVLKHWTYANDLYEFFTKEKSKLVDYRSSYISSRIKRFGGSLILRNNNDIVQPSYRILFESLDPRIIINPQDGSIIEIREGL</sequence>
<organism evidence="1 2">
    <name type="scientific">Metamycoplasma hyosynoviae</name>
    <dbReference type="NCBI Taxonomy" id="29559"/>
    <lineage>
        <taxon>Bacteria</taxon>
        <taxon>Bacillati</taxon>
        <taxon>Mycoplasmatota</taxon>
        <taxon>Mycoplasmoidales</taxon>
        <taxon>Metamycoplasmataceae</taxon>
        <taxon>Metamycoplasma</taxon>
    </lineage>
</organism>
<reference evidence="1 2" key="1">
    <citation type="submission" date="2019-03" db="EMBL/GenBank/DDBJ databases">
        <title>Genomic Encyclopedia of Archaeal and Bacterial Type Strains, Phase II (KMG-II): from individual species to whole genera.</title>
        <authorList>
            <person name="Goeker M."/>
        </authorList>
    </citation>
    <scope>NUCLEOTIDE SEQUENCE [LARGE SCALE GENOMIC DNA]</scope>
    <source>
        <strain evidence="1 2">ATCC 25591</strain>
    </source>
</reference>
<name>A0A4R7TU90_9BACT</name>
<evidence type="ECO:0000313" key="2">
    <source>
        <dbReference type="Proteomes" id="UP000294882"/>
    </source>
</evidence>